<dbReference type="Proteomes" id="UP001257909">
    <property type="component" value="Unassembled WGS sequence"/>
</dbReference>
<dbReference type="EMBL" id="JAVDWR010000007">
    <property type="protein sequence ID" value="MDR7121424.1"/>
    <property type="molecule type" value="Genomic_DNA"/>
</dbReference>
<proteinExistence type="predicted"/>
<dbReference type="Gene3D" id="1.10.520.40">
    <property type="entry name" value="CRISPR-associated protein Cse2"/>
    <property type="match status" value="1"/>
</dbReference>
<reference evidence="1 2" key="1">
    <citation type="submission" date="2023-07" db="EMBL/GenBank/DDBJ databases">
        <title>Sorghum-associated microbial communities from plants grown in Nebraska, USA.</title>
        <authorList>
            <person name="Schachtman D."/>
        </authorList>
    </citation>
    <scope>NUCLEOTIDE SEQUENCE [LARGE SCALE GENOMIC DNA]</scope>
    <source>
        <strain evidence="1 2">4138</strain>
    </source>
</reference>
<dbReference type="InterPro" id="IPR038287">
    <property type="entry name" value="Cse2_sf"/>
</dbReference>
<name>A0ABU1W0E0_9GAMM</name>
<dbReference type="Pfam" id="PF09485">
    <property type="entry name" value="CRISPR_Cse2"/>
    <property type="match status" value="1"/>
</dbReference>
<dbReference type="InterPro" id="IPR013382">
    <property type="entry name" value="CRISPR-assoc_prot_Cse2"/>
</dbReference>
<organism evidence="1 2">
    <name type="scientific">Rheinheimera soli</name>
    <dbReference type="NCBI Taxonomy" id="443616"/>
    <lineage>
        <taxon>Bacteria</taxon>
        <taxon>Pseudomonadati</taxon>
        <taxon>Pseudomonadota</taxon>
        <taxon>Gammaproteobacteria</taxon>
        <taxon>Chromatiales</taxon>
        <taxon>Chromatiaceae</taxon>
        <taxon>Rheinheimera</taxon>
    </lineage>
</organism>
<dbReference type="RefSeq" id="WP_310278535.1">
    <property type="nucleotide sequence ID" value="NZ_JAVDWR010000007.1"/>
</dbReference>
<evidence type="ECO:0000313" key="2">
    <source>
        <dbReference type="Proteomes" id="UP001257909"/>
    </source>
</evidence>
<accession>A0ABU1W0E0</accession>
<protein>
    <submittedName>
        <fullName evidence="1">CRISPR system Cascade subunit CasB</fullName>
    </submittedName>
</protein>
<evidence type="ECO:0000313" key="1">
    <source>
        <dbReference type="EMBL" id="MDR7121424.1"/>
    </source>
</evidence>
<keyword evidence="2" id="KW-1185">Reference proteome</keyword>
<dbReference type="CDD" id="cd09670">
    <property type="entry name" value="Cse2_I-E"/>
    <property type="match status" value="1"/>
</dbReference>
<sequence>MPLDALALYHAWNALDNAASAQLRRVSEPDELKDIPAFYRLVQPFGWPEPKMQRALLRMVFCLSAGKNVIQHTDKSEKHPNGISLGKALAESGKINERRVYQLLRAEWPNDMVQLRRLLTHAEPKLYWPLLAEQLAWWNQQSRRELLENFVLALPSKKNT</sequence>
<comment type="caution">
    <text evidence="1">The sequence shown here is derived from an EMBL/GenBank/DDBJ whole genome shotgun (WGS) entry which is preliminary data.</text>
</comment>
<gene>
    <name evidence="1" type="ORF">J2W69_002375</name>
</gene>
<dbReference type="NCBIfam" id="TIGR02548">
    <property type="entry name" value="casB_cse2"/>
    <property type="match status" value="1"/>
</dbReference>